<dbReference type="EMBL" id="OV121132">
    <property type="protein sequence ID" value="CAH0546897.1"/>
    <property type="molecule type" value="Genomic_DNA"/>
</dbReference>
<dbReference type="OrthoDB" id="10069532at2759"/>
<dbReference type="Proteomes" id="UP001154078">
    <property type="component" value="Chromosome 1"/>
</dbReference>
<dbReference type="PANTHER" id="PTHR34153">
    <property type="entry name" value="SI:CH211-262H13.3-RELATED-RELATED"/>
    <property type="match status" value="1"/>
</dbReference>
<dbReference type="PANTHER" id="PTHR34153:SF2">
    <property type="entry name" value="SI:CH211-262H13.3-RELATED"/>
    <property type="match status" value="1"/>
</dbReference>
<gene>
    <name evidence="2" type="ORF">MELIAE_LOCUS979</name>
</gene>
<accession>A0A9P0FBC6</accession>
<dbReference type="AlphaFoldDB" id="A0A9P0FBC6"/>
<evidence type="ECO:0000313" key="2">
    <source>
        <dbReference type="EMBL" id="CAH0546897.1"/>
    </source>
</evidence>
<keyword evidence="3" id="KW-1185">Reference proteome</keyword>
<sequence>MIMASFIGVQFEEEGNIALISSNWLTPRKTETFWPPYKGRDRYTKALLKHCAPEPDWPFYKVKRVFFKCDNYEKANNKLKEAEFTSDVQSEQEIEQKSRRRRRKTPKRLYSTSEEDNSDKESVRKLQRPPLIEFNICTDTTDTVPISEELGGQILTAVFHVAEQNKEILSILKSQGSSGTPNQLPDDLPVQLPLITQEDVIEFEKYITNNINKILVVSYLSRLGGKDLVAKVNSILKRCIINKLACGYSFYGKRQNKHFFANLKLKTLFVEAVQSECTSTEKEVENAIKVWLKHAPQRLQLEQKKTNENGGLQNN</sequence>
<protein>
    <recommendedName>
        <fullName evidence="4">DUF4806 domain-containing protein</fullName>
    </recommendedName>
</protein>
<evidence type="ECO:0000256" key="1">
    <source>
        <dbReference type="SAM" id="MobiDB-lite"/>
    </source>
</evidence>
<reference evidence="2" key="1">
    <citation type="submission" date="2021-12" db="EMBL/GenBank/DDBJ databases">
        <authorList>
            <person name="King R."/>
        </authorList>
    </citation>
    <scope>NUCLEOTIDE SEQUENCE</scope>
</reference>
<name>A0A9P0FBC6_BRAAE</name>
<evidence type="ECO:0008006" key="4">
    <source>
        <dbReference type="Google" id="ProtNLM"/>
    </source>
</evidence>
<feature type="compositionally biased region" description="Basic residues" evidence="1">
    <location>
        <begin position="98"/>
        <end position="107"/>
    </location>
</feature>
<organism evidence="2 3">
    <name type="scientific">Brassicogethes aeneus</name>
    <name type="common">Rape pollen beetle</name>
    <name type="synonym">Meligethes aeneus</name>
    <dbReference type="NCBI Taxonomy" id="1431903"/>
    <lineage>
        <taxon>Eukaryota</taxon>
        <taxon>Metazoa</taxon>
        <taxon>Ecdysozoa</taxon>
        <taxon>Arthropoda</taxon>
        <taxon>Hexapoda</taxon>
        <taxon>Insecta</taxon>
        <taxon>Pterygota</taxon>
        <taxon>Neoptera</taxon>
        <taxon>Endopterygota</taxon>
        <taxon>Coleoptera</taxon>
        <taxon>Polyphaga</taxon>
        <taxon>Cucujiformia</taxon>
        <taxon>Nitidulidae</taxon>
        <taxon>Meligethinae</taxon>
        <taxon>Brassicogethes</taxon>
    </lineage>
</organism>
<proteinExistence type="predicted"/>
<evidence type="ECO:0000313" key="3">
    <source>
        <dbReference type="Proteomes" id="UP001154078"/>
    </source>
</evidence>
<feature type="region of interest" description="Disordered" evidence="1">
    <location>
        <begin position="85"/>
        <end position="124"/>
    </location>
</feature>